<sequence>MNSPLGSKPRIAIAGIALEASTYSPARTPEAGFVRRDGQQILDYYPFFAPGSRIREAAQWLPLVHYRAIPGGAVPRADYEAMKATICQAVRETLPEGPLQGFYFDIHGAMSVVGLDDPEADLLLALRALTGPETVFGSGMDLHGNVSATLAWQLDVPSCYRMAPHEDWLETKERTAANLLAVIASGTRPLKAWIPVPILLPGEKTSTRDEPAKGLYRQVAAAAERDGVLDAGLWIGYAWADEPRNHAVVMVTGQDWPRIAAEAEAIAESMWRQRSGFQFVAPAASLAECLDSAVASQATPFFLSDSGDNPTAGGAGDVTWTLARLLEAMGPGGAREADFAGKTVIYAAIPDAESARYCQAAGTGAEVTVRIGARIDDRPEPPVEVTGTIRRVTDSDPVAGIEIVLQSGPLQILLTERRKPYHLESDFSRNGLDPRAADLVLVKIGYLEPELFAMAADWMLALTPGGVDQDLQRLGRRRILRPMFPYDDGFQPDLSARRIPASADPWPEQTPQPGRPGAPAAETSAPN</sequence>
<evidence type="ECO:0000259" key="3">
    <source>
        <dbReference type="Pfam" id="PF07364"/>
    </source>
</evidence>
<feature type="domain" description="Microcystin LR degradation protein MlrC N-terminal" evidence="3">
    <location>
        <begin position="10"/>
        <end position="293"/>
    </location>
</feature>
<protein>
    <submittedName>
        <fullName evidence="4">Microcystin degradation protein MlrC</fullName>
    </submittedName>
</protein>
<dbReference type="InterPro" id="IPR010799">
    <property type="entry name" value="MlrC_C"/>
</dbReference>
<dbReference type="InterPro" id="IPR015995">
    <property type="entry name" value="MlrC_N"/>
</dbReference>
<dbReference type="Pfam" id="PF07364">
    <property type="entry name" value="DUF1485"/>
    <property type="match status" value="1"/>
</dbReference>
<dbReference type="InterPro" id="IPR009197">
    <property type="entry name" value="MlrC"/>
</dbReference>
<organism evidence="4 5">
    <name type="scientific">Arthrobacter russicus</name>
    <dbReference type="NCBI Taxonomy" id="172040"/>
    <lineage>
        <taxon>Bacteria</taxon>
        <taxon>Bacillati</taxon>
        <taxon>Actinomycetota</taxon>
        <taxon>Actinomycetes</taxon>
        <taxon>Micrococcales</taxon>
        <taxon>Micrococcaceae</taxon>
        <taxon>Arthrobacter</taxon>
    </lineage>
</organism>
<feature type="domain" description="Microcystin LR degradation protein MlrC C-terminal" evidence="2">
    <location>
        <begin position="303"/>
        <end position="478"/>
    </location>
</feature>
<gene>
    <name evidence="4" type="ORF">JOE69_002389</name>
</gene>
<feature type="region of interest" description="Disordered" evidence="1">
    <location>
        <begin position="491"/>
        <end position="527"/>
    </location>
</feature>
<name>A0ABU1JE52_9MICC</name>
<dbReference type="PIRSF" id="PIRSF012702">
    <property type="entry name" value="UCP012702"/>
    <property type="match status" value="1"/>
</dbReference>
<evidence type="ECO:0000313" key="4">
    <source>
        <dbReference type="EMBL" id="MDR6270151.1"/>
    </source>
</evidence>
<dbReference type="EMBL" id="JAVDQF010000001">
    <property type="protein sequence ID" value="MDR6270151.1"/>
    <property type="molecule type" value="Genomic_DNA"/>
</dbReference>
<evidence type="ECO:0000313" key="5">
    <source>
        <dbReference type="Proteomes" id="UP001185069"/>
    </source>
</evidence>
<keyword evidence="5" id="KW-1185">Reference proteome</keyword>
<dbReference type="Proteomes" id="UP001185069">
    <property type="component" value="Unassembled WGS sequence"/>
</dbReference>
<evidence type="ECO:0000256" key="1">
    <source>
        <dbReference type="SAM" id="MobiDB-lite"/>
    </source>
</evidence>
<reference evidence="4 5" key="1">
    <citation type="submission" date="2023-07" db="EMBL/GenBank/DDBJ databases">
        <title>Sequencing the genomes of 1000 actinobacteria strains.</title>
        <authorList>
            <person name="Klenk H.-P."/>
        </authorList>
    </citation>
    <scope>NUCLEOTIDE SEQUENCE [LARGE SCALE GENOMIC DNA]</scope>
    <source>
        <strain evidence="4 5">DSM 14555</strain>
    </source>
</reference>
<comment type="caution">
    <text evidence="4">The sequence shown here is derived from an EMBL/GenBank/DDBJ whole genome shotgun (WGS) entry which is preliminary data.</text>
</comment>
<proteinExistence type="predicted"/>
<dbReference type="RefSeq" id="WP_309799015.1">
    <property type="nucleotide sequence ID" value="NZ_BAAAHY010000005.1"/>
</dbReference>
<dbReference type="Pfam" id="PF07171">
    <property type="entry name" value="MlrC_C"/>
    <property type="match status" value="1"/>
</dbReference>
<evidence type="ECO:0000259" key="2">
    <source>
        <dbReference type="Pfam" id="PF07171"/>
    </source>
</evidence>
<accession>A0ABU1JE52</accession>